<comment type="caution">
    <text evidence="2">The sequence shown here is derived from an EMBL/GenBank/DDBJ whole genome shotgun (WGS) entry which is preliminary data.</text>
</comment>
<proteinExistence type="predicted"/>
<evidence type="ECO:0000256" key="1">
    <source>
        <dbReference type="SAM" id="MobiDB-lite"/>
    </source>
</evidence>
<evidence type="ECO:0000313" key="3">
    <source>
        <dbReference type="Proteomes" id="UP000230055"/>
    </source>
</evidence>
<reference evidence="3" key="1">
    <citation type="submission" date="2017-09" db="EMBL/GenBank/DDBJ databases">
        <title>Depth-based differentiation of microbial function through sediment-hosted aquifers and enrichment of novel symbionts in the deep terrestrial subsurface.</title>
        <authorList>
            <person name="Probst A.J."/>
            <person name="Ladd B."/>
            <person name="Jarett J.K."/>
            <person name="Geller-Mcgrath D.E."/>
            <person name="Sieber C.M.K."/>
            <person name="Emerson J.B."/>
            <person name="Anantharaman K."/>
            <person name="Thomas B.C."/>
            <person name="Malmstrom R."/>
            <person name="Stieglmeier M."/>
            <person name="Klingl A."/>
            <person name="Woyke T."/>
            <person name="Ryan C.M."/>
            <person name="Banfield J.F."/>
        </authorList>
    </citation>
    <scope>NUCLEOTIDE SEQUENCE [LARGE SCALE GENOMIC DNA]</scope>
</reference>
<protein>
    <submittedName>
        <fullName evidence="2">Uncharacterized protein</fullName>
    </submittedName>
</protein>
<dbReference type="AlphaFoldDB" id="A0A2M7R8B9"/>
<sequence length="66" mass="7348">MKKYSGNTQVSRSPSPELRSGARLSPRFGLALQKPTVSGGRFAPCFPIRENRRVLPTPSPYWVGYP</sequence>
<gene>
    <name evidence="2" type="ORF">COY72_01335</name>
</gene>
<name>A0A2M7R8B9_9BACT</name>
<accession>A0A2M7R8B9</accession>
<feature type="region of interest" description="Disordered" evidence="1">
    <location>
        <begin position="1"/>
        <end position="24"/>
    </location>
</feature>
<dbReference type="EMBL" id="PFLX01000035">
    <property type="protein sequence ID" value="PIY90842.1"/>
    <property type="molecule type" value="Genomic_DNA"/>
</dbReference>
<feature type="compositionally biased region" description="Polar residues" evidence="1">
    <location>
        <begin position="1"/>
        <end position="14"/>
    </location>
</feature>
<organism evidence="2 3">
    <name type="scientific">Candidatus Nealsonbacteria bacterium CG_4_10_14_0_8_um_filter_35_10</name>
    <dbReference type="NCBI Taxonomy" id="1974683"/>
    <lineage>
        <taxon>Bacteria</taxon>
        <taxon>Candidatus Nealsoniibacteriota</taxon>
    </lineage>
</organism>
<evidence type="ECO:0000313" key="2">
    <source>
        <dbReference type="EMBL" id="PIY90842.1"/>
    </source>
</evidence>
<dbReference type="Proteomes" id="UP000230055">
    <property type="component" value="Unassembled WGS sequence"/>
</dbReference>